<dbReference type="EMBL" id="BAABGL010000010">
    <property type="protein sequence ID" value="GAA4390089.1"/>
    <property type="molecule type" value="Genomic_DNA"/>
</dbReference>
<name>A0ABP8JFT7_9MICO</name>
<evidence type="ECO:0000256" key="1">
    <source>
        <dbReference type="SAM" id="Phobius"/>
    </source>
</evidence>
<gene>
    <name evidence="2" type="ORF">GCM10023167_16300</name>
</gene>
<evidence type="ECO:0000313" key="3">
    <source>
        <dbReference type="Proteomes" id="UP001500642"/>
    </source>
</evidence>
<proteinExistence type="predicted"/>
<dbReference type="RefSeq" id="WP_137319481.1">
    <property type="nucleotide sequence ID" value="NZ_BAABGL010000010.1"/>
</dbReference>
<keyword evidence="1" id="KW-0812">Transmembrane</keyword>
<protein>
    <recommendedName>
        <fullName evidence="4">Cation:proton antiporter</fullName>
    </recommendedName>
</protein>
<accession>A0ABP8JFT7</accession>
<organism evidence="2 3">
    <name type="scientific">Brevibacterium pityocampae</name>
    <dbReference type="NCBI Taxonomy" id="506594"/>
    <lineage>
        <taxon>Bacteria</taxon>
        <taxon>Bacillati</taxon>
        <taxon>Actinomycetota</taxon>
        <taxon>Actinomycetes</taxon>
        <taxon>Micrococcales</taxon>
        <taxon>Brevibacteriaceae</taxon>
        <taxon>Brevibacterium</taxon>
    </lineage>
</organism>
<keyword evidence="3" id="KW-1185">Reference proteome</keyword>
<feature type="transmembrane region" description="Helical" evidence="1">
    <location>
        <begin position="6"/>
        <end position="29"/>
    </location>
</feature>
<feature type="transmembrane region" description="Helical" evidence="1">
    <location>
        <begin position="72"/>
        <end position="93"/>
    </location>
</feature>
<keyword evidence="1" id="KW-1133">Transmembrane helix</keyword>
<evidence type="ECO:0000313" key="2">
    <source>
        <dbReference type="EMBL" id="GAA4390089.1"/>
    </source>
</evidence>
<feature type="transmembrane region" description="Helical" evidence="1">
    <location>
        <begin position="41"/>
        <end position="60"/>
    </location>
</feature>
<keyword evidence="1" id="KW-0472">Membrane</keyword>
<dbReference type="Pfam" id="PF03334">
    <property type="entry name" value="PhaG_MnhG_YufB"/>
    <property type="match status" value="1"/>
</dbReference>
<comment type="caution">
    <text evidence="2">The sequence shown here is derived from an EMBL/GenBank/DDBJ whole genome shotgun (WGS) entry which is preliminary data.</text>
</comment>
<evidence type="ECO:0008006" key="4">
    <source>
        <dbReference type="Google" id="ProtNLM"/>
    </source>
</evidence>
<sequence>MIPDTLAITLVGVFGITGSAIVLLCAVAMFRANDALSRINVFSPATGLAMPLILLAAYIYTLWHDGFSLTRLFMAVAGFLALIVVSSVASNVLSRSTFAGGAPVWRHTSPNRLSEAPGDEDAGLTEYESTLADFDIDDSEH</sequence>
<dbReference type="Proteomes" id="UP001500642">
    <property type="component" value="Unassembled WGS sequence"/>
</dbReference>
<dbReference type="InterPro" id="IPR005133">
    <property type="entry name" value="PhaG_MnhG_YufB"/>
</dbReference>
<reference evidence="3" key="1">
    <citation type="journal article" date="2019" name="Int. J. Syst. Evol. Microbiol.">
        <title>The Global Catalogue of Microorganisms (GCM) 10K type strain sequencing project: providing services to taxonomists for standard genome sequencing and annotation.</title>
        <authorList>
            <consortium name="The Broad Institute Genomics Platform"/>
            <consortium name="The Broad Institute Genome Sequencing Center for Infectious Disease"/>
            <person name="Wu L."/>
            <person name="Ma J."/>
        </authorList>
    </citation>
    <scope>NUCLEOTIDE SEQUENCE [LARGE SCALE GENOMIC DNA]</scope>
    <source>
        <strain evidence="3">JCM 17808</strain>
    </source>
</reference>